<dbReference type="Pfam" id="PF06620">
    <property type="entry name" value="DUF1150"/>
    <property type="match status" value="1"/>
</dbReference>
<reference evidence="1" key="1">
    <citation type="submission" date="2020-07" db="EMBL/GenBank/DDBJ databases">
        <title>Huge and variable diversity of episymbiotic CPR bacteria and DPANN archaea in groundwater ecosystems.</title>
        <authorList>
            <person name="He C.Y."/>
            <person name="Keren R."/>
            <person name="Whittaker M."/>
            <person name="Farag I.F."/>
            <person name="Doudna J."/>
            <person name="Cate J.H.D."/>
            <person name="Banfield J.F."/>
        </authorList>
    </citation>
    <scope>NUCLEOTIDE SEQUENCE</scope>
    <source>
        <strain evidence="1">NC_groundwater_1586_Pr3_B-0.1um_66_15</strain>
    </source>
</reference>
<gene>
    <name evidence="1" type="ORF">HY834_04030</name>
</gene>
<protein>
    <submittedName>
        <fullName evidence="1">DUF1150 family protein</fullName>
    </submittedName>
</protein>
<dbReference type="InterPro" id="IPR009531">
    <property type="entry name" value="DUF1150"/>
</dbReference>
<dbReference type="EMBL" id="JACRAF010000015">
    <property type="protein sequence ID" value="MBI4920893.1"/>
    <property type="molecule type" value="Genomic_DNA"/>
</dbReference>
<evidence type="ECO:0000313" key="1">
    <source>
        <dbReference type="EMBL" id="MBI4920893.1"/>
    </source>
</evidence>
<dbReference type="AlphaFoldDB" id="A0A933KYW8"/>
<accession>A0A933KYW8</accession>
<comment type="caution">
    <text evidence="1">The sequence shown here is derived from an EMBL/GenBank/DDBJ whole genome shotgun (WGS) entry which is preliminary data.</text>
</comment>
<proteinExistence type="predicted"/>
<sequence>MQDRPEETVFDNPLRHLTPAQFMALGGNAVVYVRPIKGKKLSEMMVEPDFSDEEDFHIVVSADGSPLLVADSEEAVADWLSDKNYGIVALH</sequence>
<dbReference type="Proteomes" id="UP000782610">
    <property type="component" value="Unassembled WGS sequence"/>
</dbReference>
<evidence type="ECO:0000313" key="2">
    <source>
        <dbReference type="Proteomes" id="UP000782610"/>
    </source>
</evidence>
<name>A0A933KYW8_9HYPH</name>
<organism evidence="1 2">
    <name type="scientific">Devosia nanyangense</name>
    <dbReference type="NCBI Taxonomy" id="1228055"/>
    <lineage>
        <taxon>Bacteria</taxon>
        <taxon>Pseudomonadati</taxon>
        <taxon>Pseudomonadota</taxon>
        <taxon>Alphaproteobacteria</taxon>
        <taxon>Hyphomicrobiales</taxon>
        <taxon>Devosiaceae</taxon>
        <taxon>Devosia</taxon>
    </lineage>
</organism>